<dbReference type="Proteomes" id="UP000273119">
    <property type="component" value="Unassembled WGS sequence"/>
</dbReference>
<feature type="transmembrane region" description="Helical" evidence="1">
    <location>
        <begin position="227"/>
        <end position="247"/>
    </location>
</feature>
<keyword evidence="1" id="KW-0472">Membrane</keyword>
<organism evidence="2 3">
    <name type="scientific">Galactobacter caseinivorans</name>
    <dbReference type="NCBI Taxonomy" id="2676123"/>
    <lineage>
        <taxon>Bacteria</taxon>
        <taxon>Bacillati</taxon>
        <taxon>Actinomycetota</taxon>
        <taxon>Actinomycetes</taxon>
        <taxon>Micrococcales</taxon>
        <taxon>Micrococcaceae</taxon>
        <taxon>Galactobacter</taxon>
    </lineage>
</organism>
<dbReference type="EMBL" id="QQXL01000008">
    <property type="protein sequence ID" value="RKW69524.1"/>
    <property type="molecule type" value="Genomic_DNA"/>
</dbReference>
<keyword evidence="3" id="KW-1185">Reference proteome</keyword>
<evidence type="ECO:0000313" key="2">
    <source>
        <dbReference type="EMBL" id="RKW69524.1"/>
    </source>
</evidence>
<comment type="caution">
    <text evidence="2">The sequence shown here is derived from an EMBL/GenBank/DDBJ whole genome shotgun (WGS) entry which is preliminary data.</text>
</comment>
<evidence type="ECO:0000256" key="1">
    <source>
        <dbReference type="SAM" id="Phobius"/>
    </source>
</evidence>
<feature type="transmembrane region" description="Helical" evidence="1">
    <location>
        <begin position="196"/>
        <end position="218"/>
    </location>
</feature>
<protein>
    <submittedName>
        <fullName evidence="2">Uncharacterized protein</fullName>
    </submittedName>
</protein>
<feature type="transmembrane region" description="Helical" evidence="1">
    <location>
        <begin position="29"/>
        <end position="49"/>
    </location>
</feature>
<gene>
    <name evidence="2" type="ORF">DWQ67_11985</name>
</gene>
<evidence type="ECO:0000313" key="3">
    <source>
        <dbReference type="Proteomes" id="UP000273119"/>
    </source>
</evidence>
<accession>A0A496PGF5</accession>
<feature type="transmembrane region" description="Helical" evidence="1">
    <location>
        <begin position="79"/>
        <end position="102"/>
    </location>
</feature>
<sequence length="305" mass="32568">MALAQLDPLDPLAILNDGGYSLNTLQGTLLAKLALALSLAIPALLAWLIPRPLRALPYAARDHIVGGERSTNADDASRGILRLVIVGAAAWIIPSVVLAAGIDLRDIWSEMQDLWMLLLLAGLMAAPLAAISCLGTGFATLGVLWPILCRAGMRTWTAGLAAASLCQLGPVVRHTWALLTLPSEATDPSQRADLGGQVSLATGSLWLILFIVLISAALSRLATERGIIYRTLLGSIPLAGFSPHYWLWEILLQSRGIDFPFLLPITGASTIVVIAIILMAARRNTAAEGRDCSLERRDPHLRADS</sequence>
<proteinExistence type="predicted"/>
<reference evidence="2 3" key="1">
    <citation type="submission" date="2018-07" db="EMBL/GenBank/DDBJ databases">
        <title>Arthrobacter sp. nov., isolated from raw cow's milk with high bacterial count.</title>
        <authorList>
            <person name="Hahne J."/>
            <person name="Isele D."/>
            <person name="Lipski A."/>
        </authorList>
    </citation>
    <scope>NUCLEOTIDE SEQUENCE [LARGE SCALE GENOMIC DNA]</scope>
    <source>
        <strain evidence="2 3">JZ R-183</strain>
    </source>
</reference>
<feature type="transmembrane region" description="Helical" evidence="1">
    <location>
        <begin position="156"/>
        <end position="176"/>
    </location>
</feature>
<feature type="transmembrane region" description="Helical" evidence="1">
    <location>
        <begin position="259"/>
        <end position="281"/>
    </location>
</feature>
<feature type="transmembrane region" description="Helical" evidence="1">
    <location>
        <begin position="114"/>
        <end position="144"/>
    </location>
</feature>
<keyword evidence="1" id="KW-1133">Transmembrane helix</keyword>
<dbReference type="AlphaFoldDB" id="A0A496PGF5"/>
<name>A0A496PGF5_9MICC</name>
<keyword evidence="1" id="KW-0812">Transmembrane</keyword>